<dbReference type="PANTHER" id="PTHR23501">
    <property type="entry name" value="MAJOR FACILITATOR SUPERFAMILY"/>
    <property type="match status" value="1"/>
</dbReference>
<evidence type="ECO:0000259" key="6">
    <source>
        <dbReference type="PROSITE" id="PS50850"/>
    </source>
</evidence>
<dbReference type="Pfam" id="PF07690">
    <property type="entry name" value="MFS_1"/>
    <property type="match status" value="1"/>
</dbReference>
<gene>
    <name evidence="7" type="ORF">TGAM01_v210553</name>
</gene>
<feature type="transmembrane region" description="Helical" evidence="5">
    <location>
        <begin position="187"/>
        <end position="205"/>
    </location>
</feature>
<evidence type="ECO:0000256" key="3">
    <source>
        <dbReference type="ARBA" id="ARBA00022989"/>
    </source>
</evidence>
<keyword evidence="8" id="KW-1185">Reference proteome</keyword>
<evidence type="ECO:0000256" key="5">
    <source>
        <dbReference type="SAM" id="Phobius"/>
    </source>
</evidence>
<dbReference type="RefSeq" id="XP_024404431.1">
    <property type="nucleotide sequence ID" value="XM_024550823.1"/>
</dbReference>
<dbReference type="Proteomes" id="UP000054821">
    <property type="component" value="Unassembled WGS sequence"/>
</dbReference>
<dbReference type="STRING" id="398673.A0A2P4Z8G9"/>
<protein>
    <recommendedName>
        <fullName evidence="6">Major facilitator superfamily (MFS) profile domain-containing protein</fullName>
    </recommendedName>
</protein>
<evidence type="ECO:0000313" key="7">
    <source>
        <dbReference type="EMBL" id="PON20595.1"/>
    </source>
</evidence>
<comment type="subcellular location">
    <subcellularLocation>
        <location evidence="1">Membrane</location>
        <topology evidence="1">Multi-pass membrane protein</topology>
    </subcellularLocation>
</comment>
<name>A0A2P4Z8G9_9HYPO</name>
<feature type="transmembrane region" description="Helical" evidence="5">
    <location>
        <begin position="217"/>
        <end position="235"/>
    </location>
</feature>
<dbReference type="InterPro" id="IPR020846">
    <property type="entry name" value="MFS_dom"/>
</dbReference>
<dbReference type="AlphaFoldDB" id="A0A2P4Z8G9"/>
<sequence>MATYLYTTVRRLLSSTAEANTSDARLPKPDLRLSCTHAGPEHPRLRLDSDGGGSRNILLTENPYRAADGLIQACHACALERQASRTYRWKLIVGLMLPFALQALDATIVASSLPWIAQDFHEIAQMNWITSAFNLTNAAFIPFWGQIADIFGRHVAIQAVLIIMVLGSALCAGPPVTAYAMLLLGRALQGIGCAGLTVIIKVILADKVSLEEHATNWTVFSLIAGCSYGLGPVIGGE</sequence>
<feature type="transmembrane region" description="Helical" evidence="5">
    <location>
        <begin position="128"/>
        <end position="147"/>
    </location>
</feature>
<organism evidence="7 8">
    <name type="scientific">Trichoderma gamsii</name>
    <dbReference type="NCBI Taxonomy" id="398673"/>
    <lineage>
        <taxon>Eukaryota</taxon>
        <taxon>Fungi</taxon>
        <taxon>Dikarya</taxon>
        <taxon>Ascomycota</taxon>
        <taxon>Pezizomycotina</taxon>
        <taxon>Sordariomycetes</taxon>
        <taxon>Hypocreomycetidae</taxon>
        <taxon>Hypocreales</taxon>
        <taxon>Hypocreaceae</taxon>
        <taxon>Trichoderma</taxon>
    </lineage>
</organism>
<comment type="caution">
    <text evidence="7">The sequence shown here is derived from an EMBL/GenBank/DDBJ whole genome shotgun (WGS) entry which is preliminary data.</text>
</comment>
<dbReference type="GO" id="GO:0022857">
    <property type="term" value="F:transmembrane transporter activity"/>
    <property type="evidence" value="ECO:0007669"/>
    <property type="project" value="InterPro"/>
</dbReference>
<keyword evidence="3 5" id="KW-1133">Transmembrane helix</keyword>
<evidence type="ECO:0000256" key="1">
    <source>
        <dbReference type="ARBA" id="ARBA00004141"/>
    </source>
</evidence>
<evidence type="ECO:0000256" key="4">
    <source>
        <dbReference type="ARBA" id="ARBA00023136"/>
    </source>
</evidence>
<evidence type="ECO:0000313" key="8">
    <source>
        <dbReference type="Proteomes" id="UP000054821"/>
    </source>
</evidence>
<dbReference type="InterPro" id="IPR011701">
    <property type="entry name" value="MFS"/>
</dbReference>
<evidence type="ECO:0000256" key="2">
    <source>
        <dbReference type="ARBA" id="ARBA00022692"/>
    </source>
</evidence>
<dbReference type="InterPro" id="IPR036259">
    <property type="entry name" value="MFS_trans_sf"/>
</dbReference>
<dbReference type="GeneID" id="36347915"/>
<accession>A0A2P4Z8G9</accession>
<dbReference type="SUPFAM" id="SSF103473">
    <property type="entry name" value="MFS general substrate transporter"/>
    <property type="match status" value="1"/>
</dbReference>
<keyword evidence="4 5" id="KW-0472">Membrane</keyword>
<feature type="transmembrane region" description="Helical" evidence="5">
    <location>
        <begin position="91"/>
        <end position="116"/>
    </location>
</feature>
<feature type="domain" description="Major facilitator superfamily (MFS) profile" evidence="6">
    <location>
        <begin position="91"/>
        <end position="237"/>
    </location>
</feature>
<feature type="transmembrane region" description="Helical" evidence="5">
    <location>
        <begin position="159"/>
        <end position="181"/>
    </location>
</feature>
<dbReference type="PANTHER" id="PTHR23501:SF39">
    <property type="entry name" value="MULTIDRUG TRANSPORTER, PUTATIVE (AFU_ORTHOLOGUE AFUA_1G05010)-RELATED"/>
    <property type="match status" value="1"/>
</dbReference>
<proteinExistence type="predicted"/>
<dbReference type="Gene3D" id="1.20.1250.20">
    <property type="entry name" value="MFS general substrate transporter like domains"/>
    <property type="match status" value="1"/>
</dbReference>
<dbReference type="PROSITE" id="PS50850">
    <property type="entry name" value="MFS"/>
    <property type="match status" value="1"/>
</dbReference>
<keyword evidence="2 5" id="KW-0812">Transmembrane</keyword>
<dbReference type="GO" id="GO:0005886">
    <property type="term" value="C:plasma membrane"/>
    <property type="evidence" value="ECO:0007669"/>
    <property type="project" value="TreeGrafter"/>
</dbReference>
<reference evidence="7 8" key="1">
    <citation type="journal article" date="2016" name="Genome Announc.">
        <title>Draft Whole-Genome Sequence of Trichoderma gamsii T6085, a Promising Biocontrol Agent of Fusarium Head Blight on Wheat.</title>
        <authorList>
            <person name="Baroncelli R."/>
            <person name="Zapparata A."/>
            <person name="Piaggeschi G."/>
            <person name="Sarrocco S."/>
            <person name="Vannacci G."/>
        </authorList>
    </citation>
    <scope>NUCLEOTIDE SEQUENCE [LARGE SCALE GENOMIC DNA]</scope>
    <source>
        <strain evidence="7 8">T6085</strain>
    </source>
</reference>
<dbReference type="EMBL" id="JPDN02000065">
    <property type="protein sequence ID" value="PON20595.1"/>
    <property type="molecule type" value="Genomic_DNA"/>
</dbReference>